<evidence type="ECO:0000313" key="5">
    <source>
        <dbReference type="Proteomes" id="UP001530293"/>
    </source>
</evidence>
<evidence type="ECO:0000259" key="2">
    <source>
        <dbReference type="PROSITE" id="PS50404"/>
    </source>
</evidence>
<dbReference type="AlphaFoldDB" id="A0ABD3MYB8"/>
<dbReference type="SFLD" id="SFLDG00358">
    <property type="entry name" value="Main_(cytGST)"/>
    <property type="match status" value="1"/>
</dbReference>
<organism evidence="4 5">
    <name type="scientific">Discostella pseudostelligera</name>
    <dbReference type="NCBI Taxonomy" id="259834"/>
    <lineage>
        <taxon>Eukaryota</taxon>
        <taxon>Sar</taxon>
        <taxon>Stramenopiles</taxon>
        <taxon>Ochrophyta</taxon>
        <taxon>Bacillariophyta</taxon>
        <taxon>Coscinodiscophyceae</taxon>
        <taxon>Thalassiosirophycidae</taxon>
        <taxon>Stephanodiscales</taxon>
        <taxon>Stephanodiscaceae</taxon>
        <taxon>Discostella</taxon>
    </lineage>
</organism>
<feature type="signal peptide" evidence="1">
    <location>
        <begin position="1"/>
        <end position="17"/>
    </location>
</feature>
<dbReference type="InterPro" id="IPR036282">
    <property type="entry name" value="Glutathione-S-Trfase_C_sf"/>
</dbReference>
<dbReference type="Gene3D" id="3.40.30.10">
    <property type="entry name" value="Glutaredoxin"/>
    <property type="match status" value="1"/>
</dbReference>
<evidence type="ECO:0000313" key="4">
    <source>
        <dbReference type="EMBL" id="KAL3768702.1"/>
    </source>
</evidence>
<comment type="caution">
    <text evidence="4">The sequence shown here is derived from an EMBL/GenBank/DDBJ whole genome shotgun (WGS) entry which is preliminary data.</text>
</comment>
<name>A0ABD3MYB8_9STRA</name>
<dbReference type="InterPro" id="IPR004045">
    <property type="entry name" value="Glutathione_S-Trfase_N"/>
</dbReference>
<dbReference type="PANTHER" id="PTHR43968:SF6">
    <property type="entry name" value="GLUTATHIONE S-TRANSFERASE OMEGA"/>
    <property type="match status" value="1"/>
</dbReference>
<feature type="chain" id="PRO_5044812665" description="Glutathione transferase" evidence="1">
    <location>
        <begin position="18"/>
        <end position="295"/>
    </location>
</feature>
<keyword evidence="1" id="KW-0732">Signal</keyword>
<dbReference type="Gene3D" id="1.20.1050.10">
    <property type="match status" value="1"/>
</dbReference>
<dbReference type="InterPro" id="IPR004046">
    <property type="entry name" value="GST_C"/>
</dbReference>
<feature type="domain" description="GST N-terminal" evidence="2">
    <location>
        <begin position="53"/>
        <end position="134"/>
    </location>
</feature>
<dbReference type="PROSITE" id="PS50405">
    <property type="entry name" value="GST_CTER"/>
    <property type="match status" value="1"/>
</dbReference>
<feature type="domain" description="GST C-terminal" evidence="3">
    <location>
        <begin position="152"/>
        <end position="281"/>
    </location>
</feature>
<dbReference type="SUPFAM" id="SSF47616">
    <property type="entry name" value="GST C-terminal domain-like"/>
    <property type="match status" value="1"/>
</dbReference>
<dbReference type="Proteomes" id="UP001530293">
    <property type="component" value="Unassembled WGS sequence"/>
</dbReference>
<dbReference type="EMBL" id="JALLBG020000062">
    <property type="protein sequence ID" value="KAL3768702.1"/>
    <property type="molecule type" value="Genomic_DNA"/>
</dbReference>
<dbReference type="SUPFAM" id="SSF52833">
    <property type="entry name" value="Thioredoxin-like"/>
    <property type="match status" value="1"/>
</dbReference>
<evidence type="ECO:0008006" key="6">
    <source>
        <dbReference type="Google" id="ProtNLM"/>
    </source>
</evidence>
<dbReference type="Pfam" id="PF13409">
    <property type="entry name" value="GST_N_2"/>
    <property type="match status" value="1"/>
</dbReference>
<reference evidence="4 5" key="1">
    <citation type="submission" date="2024-10" db="EMBL/GenBank/DDBJ databases">
        <title>Updated reference genomes for cyclostephanoid diatoms.</title>
        <authorList>
            <person name="Roberts W.R."/>
            <person name="Alverson A.J."/>
        </authorList>
    </citation>
    <scope>NUCLEOTIDE SEQUENCE [LARGE SCALE GENOMIC DNA]</scope>
    <source>
        <strain evidence="4 5">AJA232-27</strain>
    </source>
</reference>
<dbReference type="PROSITE" id="PS50404">
    <property type="entry name" value="GST_NTER"/>
    <property type="match status" value="1"/>
</dbReference>
<gene>
    <name evidence="4" type="ORF">ACHAWU_006803</name>
</gene>
<sequence length="295" mass="33178">MKAFILLILSCSHAASGFVSVSAGGGATPPCRVRSVLRGGYDATIGADPNTPIQFFAFSGKTCPYAQRTHIALLELGIPFDMTEITSMPKPDWYLKINPQGKVPALRVPTADYAVIYESAICNEFLCDYATTTQQQSNNNMEHHHTLMPASDPFTRAKIRLLNLHCDNVFTKTQFTYLMNKDDGLDEGLCDEMENALQPFEDSIVQSKGPYLMGGEFTLADLHLFPFIQRLVVTLKEWKGYELPQDKFPNLLAWFIKCNERDSVKESSMTTEKIIEVYQRFVSVDYKFGGLNKNK</sequence>
<dbReference type="PANTHER" id="PTHR43968">
    <property type="match status" value="1"/>
</dbReference>
<dbReference type="InterPro" id="IPR010987">
    <property type="entry name" value="Glutathione-S-Trfase_C-like"/>
</dbReference>
<dbReference type="InterPro" id="IPR050983">
    <property type="entry name" value="GST_Omega/HSP26"/>
</dbReference>
<proteinExistence type="predicted"/>
<evidence type="ECO:0000256" key="1">
    <source>
        <dbReference type="SAM" id="SignalP"/>
    </source>
</evidence>
<accession>A0ABD3MYB8</accession>
<keyword evidence="5" id="KW-1185">Reference proteome</keyword>
<protein>
    <recommendedName>
        <fullName evidence="6">Glutathione transferase</fullName>
    </recommendedName>
</protein>
<dbReference type="SFLD" id="SFLDS00019">
    <property type="entry name" value="Glutathione_Transferase_(cytos"/>
    <property type="match status" value="1"/>
</dbReference>
<evidence type="ECO:0000259" key="3">
    <source>
        <dbReference type="PROSITE" id="PS50405"/>
    </source>
</evidence>
<dbReference type="Pfam" id="PF00043">
    <property type="entry name" value="GST_C"/>
    <property type="match status" value="1"/>
</dbReference>
<dbReference type="InterPro" id="IPR040079">
    <property type="entry name" value="Glutathione_S-Trfase"/>
</dbReference>
<dbReference type="InterPro" id="IPR036249">
    <property type="entry name" value="Thioredoxin-like_sf"/>
</dbReference>